<organism evidence="1">
    <name type="scientific">Opuntia streptacantha</name>
    <name type="common">Prickly pear cactus</name>
    <name type="synonym">Opuntia cardona</name>
    <dbReference type="NCBI Taxonomy" id="393608"/>
    <lineage>
        <taxon>Eukaryota</taxon>
        <taxon>Viridiplantae</taxon>
        <taxon>Streptophyta</taxon>
        <taxon>Embryophyta</taxon>
        <taxon>Tracheophyta</taxon>
        <taxon>Spermatophyta</taxon>
        <taxon>Magnoliopsida</taxon>
        <taxon>eudicotyledons</taxon>
        <taxon>Gunneridae</taxon>
        <taxon>Pentapetalae</taxon>
        <taxon>Caryophyllales</taxon>
        <taxon>Cactineae</taxon>
        <taxon>Cactaceae</taxon>
        <taxon>Opuntioideae</taxon>
        <taxon>Opuntia</taxon>
    </lineage>
</organism>
<dbReference type="EMBL" id="GISG01150356">
    <property type="protein sequence ID" value="MBA4647385.1"/>
    <property type="molecule type" value="Transcribed_RNA"/>
</dbReference>
<name>A0A7C9DT31_OPUST</name>
<protein>
    <submittedName>
        <fullName evidence="1">Uncharacterized protein</fullName>
    </submittedName>
</protein>
<reference evidence="1" key="1">
    <citation type="journal article" date="2013" name="J. Plant Res.">
        <title>Effect of fungi and light on seed germination of three Opuntia species from semiarid lands of central Mexico.</title>
        <authorList>
            <person name="Delgado-Sanchez P."/>
            <person name="Jimenez-Bremont J.F."/>
            <person name="Guerrero-Gonzalez Mde L."/>
            <person name="Flores J."/>
        </authorList>
    </citation>
    <scope>NUCLEOTIDE SEQUENCE</scope>
    <source>
        <tissue evidence="1">Cladode</tissue>
    </source>
</reference>
<sequence length="132" mass="15254">MLISYLPLSVLRCKEIQPTYYVEALFNERCICWTFSTQDFKYQNSKTVHICFFSCSTTLHILWSKITKGTSNNCGDVGLLILQKFGQSKIRNTGLQVCIKQYVARLDISVNNARRTVMVQVSEPFCCPQYYI</sequence>
<accession>A0A7C9DT31</accession>
<dbReference type="AlphaFoldDB" id="A0A7C9DT31"/>
<reference evidence="1" key="2">
    <citation type="submission" date="2020-07" db="EMBL/GenBank/DDBJ databases">
        <authorList>
            <person name="Vera ALvarez R."/>
            <person name="Arias-Moreno D.M."/>
            <person name="Jimenez-Jacinto V."/>
            <person name="Jimenez-Bremont J.F."/>
            <person name="Swaminathan K."/>
            <person name="Moose S.P."/>
            <person name="Guerrero-Gonzalez M.L."/>
            <person name="Marino-Ramirez L."/>
            <person name="Landsman D."/>
            <person name="Rodriguez-Kessler M."/>
            <person name="Delgado-Sanchez P."/>
        </authorList>
    </citation>
    <scope>NUCLEOTIDE SEQUENCE</scope>
    <source>
        <tissue evidence="1">Cladode</tissue>
    </source>
</reference>
<proteinExistence type="predicted"/>
<evidence type="ECO:0000313" key="1">
    <source>
        <dbReference type="EMBL" id="MBA4647385.1"/>
    </source>
</evidence>